<dbReference type="Proteomes" id="UP000199305">
    <property type="component" value="Unassembled WGS sequence"/>
</dbReference>
<dbReference type="InterPro" id="IPR021432">
    <property type="entry name" value="DUF3081"/>
</dbReference>
<keyword evidence="2" id="KW-1185">Reference proteome</keyword>
<dbReference type="EMBL" id="FNFH01000003">
    <property type="protein sequence ID" value="SDK24992.1"/>
    <property type="molecule type" value="Genomic_DNA"/>
</dbReference>
<evidence type="ECO:0000313" key="2">
    <source>
        <dbReference type="Proteomes" id="UP000199305"/>
    </source>
</evidence>
<accession>A0A1G9AC83</accession>
<dbReference type="STRING" id="658219.SAMN05216212_1946"/>
<sequence>MAGIPVEQEHKIDVRQALRAFDRITREGEKRDDGWHYQGLTASTDFDGYTVFISSAKVRLTIFFHNKYTVDYRNAFELHEFAEQLRKLDKAR</sequence>
<protein>
    <recommendedName>
        <fullName evidence="3">DUF3081 domain-containing protein</fullName>
    </recommendedName>
</protein>
<dbReference type="AlphaFoldDB" id="A0A1G9AC83"/>
<gene>
    <name evidence="1" type="ORF">SAMN05216212_1946</name>
</gene>
<name>A0A1G9AC83_9GAMM</name>
<evidence type="ECO:0000313" key="1">
    <source>
        <dbReference type="EMBL" id="SDK24992.1"/>
    </source>
</evidence>
<organism evidence="1 2">
    <name type="scientific">Microbulbifer yueqingensis</name>
    <dbReference type="NCBI Taxonomy" id="658219"/>
    <lineage>
        <taxon>Bacteria</taxon>
        <taxon>Pseudomonadati</taxon>
        <taxon>Pseudomonadota</taxon>
        <taxon>Gammaproteobacteria</taxon>
        <taxon>Cellvibrionales</taxon>
        <taxon>Microbulbiferaceae</taxon>
        <taxon>Microbulbifer</taxon>
    </lineage>
</organism>
<reference evidence="2" key="1">
    <citation type="submission" date="2016-10" db="EMBL/GenBank/DDBJ databases">
        <authorList>
            <person name="Varghese N."/>
            <person name="Submissions S."/>
        </authorList>
    </citation>
    <scope>NUCLEOTIDE SEQUENCE [LARGE SCALE GENOMIC DNA]</scope>
    <source>
        <strain evidence="2">CGMCC 1.10658</strain>
    </source>
</reference>
<dbReference type="Pfam" id="PF11280">
    <property type="entry name" value="DUF3081"/>
    <property type="match status" value="1"/>
</dbReference>
<proteinExistence type="predicted"/>
<evidence type="ECO:0008006" key="3">
    <source>
        <dbReference type="Google" id="ProtNLM"/>
    </source>
</evidence>